<dbReference type="Proteomes" id="UP001204621">
    <property type="component" value="Unassembled WGS sequence"/>
</dbReference>
<dbReference type="RefSeq" id="WP_258813662.1">
    <property type="nucleotide sequence ID" value="NZ_JANUGU010000008.1"/>
</dbReference>
<evidence type="ECO:0000313" key="2">
    <source>
        <dbReference type="Proteomes" id="UP001204621"/>
    </source>
</evidence>
<accession>A0ABT2D364</accession>
<reference evidence="1 2" key="1">
    <citation type="submission" date="2022-08" db="EMBL/GenBank/DDBJ databases">
        <title>Reclassification of Massilia species as members of the genera Telluria, Duganella, Pseudoduganella, Mokoshia gen. nov. and Zemynaea gen. nov. using orthogonal and non-orthogonal genome-based approaches.</title>
        <authorList>
            <person name="Bowman J.P."/>
        </authorList>
    </citation>
    <scope>NUCLEOTIDE SEQUENCE [LARGE SCALE GENOMIC DNA]</scope>
    <source>
        <strain evidence="1 2">JCM 31606</strain>
    </source>
</reference>
<sequence length="97" mass="11588">MNLIYKSEVAKFATTHPEAAARLDGWMIENATVHSFSELKQVYRRCDYVPKRFTIFDVGGTSYRVVTTIDYRNQRVYIHKVLTHAEYDQWTRKNRRK</sequence>
<evidence type="ECO:0000313" key="1">
    <source>
        <dbReference type="EMBL" id="MCS0660475.1"/>
    </source>
</evidence>
<comment type="caution">
    <text evidence="1">The sequence shown here is derived from an EMBL/GenBank/DDBJ whole genome shotgun (WGS) entry which is preliminary data.</text>
</comment>
<gene>
    <name evidence="1" type="ORF">NX778_20585</name>
</gene>
<protein>
    <submittedName>
        <fullName evidence="1">Type II toxin-antitoxin system HigB family toxin</fullName>
    </submittedName>
</protein>
<dbReference type="EMBL" id="JANUGU010000008">
    <property type="protein sequence ID" value="MCS0660475.1"/>
    <property type="molecule type" value="Genomic_DNA"/>
</dbReference>
<proteinExistence type="predicted"/>
<dbReference type="InterPro" id="IPR018669">
    <property type="entry name" value="Toxin_HigB"/>
</dbReference>
<keyword evidence="2" id="KW-1185">Reference proteome</keyword>
<dbReference type="Pfam" id="PF09907">
    <property type="entry name" value="HigB_toxin"/>
    <property type="match status" value="1"/>
</dbReference>
<organism evidence="1 2">
    <name type="scientific">Massilia terrae</name>
    <dbReference type="NCBI Taxonomy" id="1811224"/>
    <lineage>
        <taxon>Bacteria</taxon>
        <taxon>Pseudomonadati</taxon>
        <taxon>Pseudomonadota</taxon>
        <taxon>Betaproteobacteria</taxon>
        <taxon>Burkholderiales</taxon>
        <taxon>Oxalobacteraceae</taxon>
        <taxon>Telluria group</taxon>
        <taxon>Massilia</taxon>
    </lineage>
</organism>
<name>A0ABT2D364_9BURK</name>